<protein>
    <submittedName>
        <fullName evidence="2">Class I SAM-dependent methyltransferase</fullName>
    </submittedName>
</protein>
<evidence type="ECO:0000259" key="1">
    <source>
        <dbReference type="Pfam" id="PF08241"/>
    </source>
</evidence>
<evidence type="ECO:0000313" key="3">
    <source>
        <dbReference type="Proteomes" id="UP000469346"/>
    </source>
</evidence>
<dbReference type="AlphaFoldDB" id="A0A6N9TRC2"/>
<accession>A0A6N9TRC2</accession>
<dbReference type="Gene3D" id="3.40.50.150">
    <property type="entry name" value="Vaccinia Virus protein VP39"/>
    <property type="match status" value="1"/>
</dbReference>
<dbReference type="RefSeq" id="WP_163298448.1">
    <property type="nucleotide sequence ID" value="NZ_JAAGRR010000046.1"/>
</dbReference>
<dbReference type="Proteomes" id="UP000469346">
    <property type="component" value="Unassembled WGS sequence"/>
</dbReference>
<sequence>MKIWGIRIPEEGLDIQTKKYLATLPTVIPSVEWVWQEIDRIWESFSLDNSRPLSGQPIDAFYSHPVWLMNGLFTQSDPTSRGHRQSIAKYIHNLGVKLVVDYGGGLSALAQEIVHHDPQTEVVIVEPYPSALALFMLKNERRIKFVTSLSEISLPDLVIAQDVLEHLEDPVKKAFELCSLLRPGGTAIFANCFYPVIQCHLPKTFHLRFTFPHVMQAMGLAFVESISGAEHALVFRKDATLDLESARRAERVSEWIGPLLNIVRQELGRLAKWISPG</sequence>
<dbReference type="InterPro" id="IPR013216">
    <property type="entry name" value="Methyltransf_11"/>
</dbReference>
<feature type="domain" description="Methyltransferase type 11" evidence="1">
    <location>
        <begin position="101"/>
        <end position="189"/>
    </location>
</feature>
<dbReference type="GO" id="GO:0032259">
    <property type="term" value="P:methylation"/>
    <property type="evidence" value="ECO:0007669"/>
    <property type="project" value="UniProtKB-KW"/>
</dbReference>
<dbReference type="Pfam" id="PF08241">
    <property type="entry name" value="Methyltransf_11"/>
    <property type="match status" value="1"/>
</dbReference>
<gene>
    <name evidence="2" type="ORF">G3N55_05540</name>
</gene>
<dbReference type="InterPro" id="IPR029063">
    <property type="entry name" value="SAM-dependent_MTases_sf"/>
</dbReference>
<organism evidence="2 3">
    <name type="scientific">Dissulfurirhabdus thermomarina</name>
    <dbReference type="NCBI Taxonomy" id="1765737"/>
    <lineage>
        <taxon>Bacteria</taxon>
        <taxon>Deltaproteobacteria</taxon>
        <taxon>Dissulfurirhabdaceae</taxon>
        <taxon>Dissulfurirhabdus</taxon>
    </lineage>
</organism>
<evidence type="ECO:0000313" key="2">
    <source>
        <dbReference type="EMBL" id="NDY42304.1"/>
    </source>
</evidence>
<keyword evidence="3" id="KW-1185">Reference proteome</keyword>
<proteinExistence type="predicted"/>
<name>A0A6N9TRC2_DISTH</name>
<reference evidence="2 3" key="1">
    <citation type="submission" date="2020-02" db="EMBL/GenBank/DDBJ databases">
        <title>Comparative genomics of sulfur disproportionating microorganisms.</title>
        <authorList>
            <person name="Ward L.M."/>
            <person name="Bertran E."/>
            <person name="Johnston D.T."/>
        </authorList>
    </citation>
    <scope>NUCLEOTIDE SEQUENCE [LARGE SCALE GENOMIC DNA]</scope>
    <source>
        <strain evidence="2 3">DSM 100025</strain>
    </source>
</reference>
<dbReference type="GO" id="GO:0008757">
    <property type="term" value="F:S-adenosylmethionine-dependent methyltransferase activity"/>
    <property type="evidence" value="ECO:0007669"/>
    <property type="project" value="InterPro"/>
</dbReference>
<keyword evidence="2" id="KW-0489">Methyltransferase</keyword>
<dbReference type="SUPFAM" id="SSF53335">
    <property type="entry name" value="S-adenosyl-L-methionine-dependent methyltransferases"/>
    <property type="match status" value="1"/>
</dbReference>
<dbReference type="EMBL" id="JAAGRR010000046">
    <property type="protein sequence ID" value="NDY42304.1"/>
    <property type="molecule type" value="Genomic_DNA"/>
</dbReference>
<comment type="caution">
    <text evidence="2">The sequence shown here is derived from an EMBL/GenBank/DDBJ whole genome shotgun (WGS) entry which is preliminary data.</text>
</comment>
<keyword evidence="2" id="KW-0808">Transferase</keyword>